<evidence type="ECO:0000313" key="1">
    <source>
        <dbReference type="EMBL" id="ALC50029.1"/>
    </source>
</evidence>
<accession>A0A0M3QZV3</accession>
<proteinExistence type="predicted"/>
<evidence type="ECO:0000313" key="2">
    <source>
        <dbReference type="Proteomes" id="UP000494163"/>
    </source>
</evidence>
<gene>
    <name evidence="1" type="ORF">Dbus_chrXg1885</name>
</gene>
<keyword evidence="2" id="KW-1185">Reference proteome</keyword>
<reference evidence="1 2" key="1">
    <citation type="submission" date="2015-08" db="EMBL/GenBank/DDBJ databases">
        <title>Ancestral chromatin configuration constrains chromatin evolution on differentiating sex chromosomes in Drosophila.</title>
        <authorList>
            <person name="Zhou Q."/>
            <person name="Bachtrog D."/>
        </authorList>
    </citation>
    <scope>NUCLEOTIDE SEQUENCE [LARGE SCALE GENOMIC DNA]</scope>
    <source>
        <tissue evidence="1">Whole larvae</tissue>
    </source>
</reference>
<dbReference type="AlphaFoldDB" id="A0A0M3QZV3"/>
<dbReference type="Proteomes" id="UP000494163">
    <property type="component" value="Chromosome X"/>
</dbReference>
<sequence>MGGFYELEKTAEEPLLSFKELRKRGQLSKQTMKRSLRHITYEYRTMWRLQAPYPYCTNAARNIYNSPEHMTLLLEGNLLTFEELVVATNVHPIDLEKSLRHIVEHYYPQWLT</sequence>
<organism evidence="1 2">
    <name type="scientific">Drosophila busckii</name>
    <name type="common">Fruit fly</name>
    <dbReference type="NCBI Taxonomy" id="30019"/>
    <lineage>
        <taxon>Eukaryota</taxon>
        <taxon>Metazoa</taxon>
        <taxon>Ecdysozoa</taxon>
        <taxon>Arthropoda</taxon>
        <taxon>Hexapoda</taxon>
        <taxon>Insecta</taxon>
        <taxon>Pterygota</taxon>
        <taxon>Neoptera</taxon>
        <taxon>Endopterygota</taxon>
        <taxon>Diptera</taxon>
        <taxon>Brachycera</taxon>
        <taxon>Muscomorpha</taxon>
        <taxon>Ephydroidea</taxon>
        <taxon>Drosophilidae</taxon>
        <taxon>Drosophila</taxon>
    </lineage>
</organism>
<dbReference type="EMBL" id="CP012528">
    <property type="protein sequence ID" value="ALC50029.1"/>
    <property type="molecule type" value="Genomic_DNA"/>
</dbReference>
<protein>
    <submittedName>
        <fullName evidence="1">Maker367</fullName>
    </submittedName>
</protein>
<name>A0A0M3QZV3_DROBS</name>